<dbReference type="CDD" id="cd01949">
    <property type="entry name" value="GGDEF"/>
    <property type="match status" value="1"/>
</dbReference>
<dbReference type="InterPro" id="IPR029787">
    <property type="entry name" value="Nucleotide_cyclase"/>
</dbReference>
<dbReference type="PANTHER" id="PTHR46663:SF2">
    <property type="entry name" value="GGDEF DOMAIN-CONTAINING PROTEIN"/>
    <property type="match status" value="1"/>
</dbReference>
<keyword evidence="1" id="KW-0812">Transmembrane</keyword>
<keyword evidence="3" id="KW-0548">Nucleotidyltransferase</keyword>
<dbReference type="GO" id="GO:0052621">
    <property type="term" value="F:diguanylate cyclase activity"/>
    <property type="evidence" value="ECO:0007669"/>
    <property type="project" value="UniProtKB-EC"/>
</dbReference>
<feature type="transmembrane region" description="Helical" evidence="1">
    <location>
        <begin position="202"/>
        <end position="222"/>
    </location>
</feature>
<dbReference type="InterPro" id="IPR043128">
    <property type="entry name" value="Rev_trsase/Diguanyl_cyclase"/>
</dbReference>
<name>A0ABV5ZZD0_9PSEU</name>
<organism evidence="3 4">
    <name type="scientific">Allokutzneria oryzae</name>
    <dbReference type="NCBI Taxonomy" id="1378989"/>
    <lineage>
        <taxon>Bacteria</taxon>
        <taxon>Bacillati</taxon>
        <taxon>Actinomycetota</taxon>
        <taxon>Actinomycetes</taxon>
        <taxon>Pseudonocardiales</taxon>
        <taxon>Pseudonocardiaceae</taxon>
        <taxon>Allokutzneria</taxon>
    </lineage>
</organism>
<dbReference type="Proteomes" id="UP001589693">
    <property type="component" value="Unassembled WGS sequence"/>
</dbReference>
<proteinExistence type="predicted"/>
<feature type="transmembrane region" description="Helical" evidence="1">
    <location>
        <begin position="38"/>
        <end position="55"/>
    </location>
</feature>
<sequence length="504" mass="55029">MRNLKAVALVALAILAMSMVALRFSGLPLEYVWQVDKLLEVLANLAALVGFVVTARRVHGTDRRWRVIMAVAAAVRLVAVSGWFWVVATDGDRFAVLRVTPIAFTVSTLLTLAAVLVLARRNGPTPRRSSARDRVLFWLDAAIVAGSAVVLTWVTAVQPVFHEDEMLLSPVVLVSRPTELVVLLVILMALSRKRQEERQIAMLLVGTAFFAQICGSWSMGYLIPKGVPIDTVHFLSDVAFVCSTVLFALTPWVPVRSRDSGPRRKAGLADHMHFIAPYLPVLATLMFIGLSTAVGARLSAGETYAELAVVAIVLVRQFVTMVDNERLVRRLWDHQRRLRYQAYHDPLTGLPNRTAFREHLEQLLDHPGTEPAVLFVDLDDFKGVNDQYGHAVGDRVLCGIAARLRGCVRSPDLAARLGGDEFGVLLVDPGDRQRDIGATLLAELSTPYWVDGVEHTVRASVGLASAADVRGAENAADHLLGLADGAMYLAKNRGKGTLAVHISP</sequence>
<dbReference type="SUPFAM" id="SSF55073">
    <property type="entry name" value="Nucleotide cyclase"/>
    <property type="match status" value="1"/>
</dbReference>
<dbReference type="RefSeq" id="WP_377852313.1">
    <property type="nucleotide sequence ID" value="NZ_JBHLZU010000011.1"/>
</dbReference>
<dbReference type="PROSITE" id="PS50887">
    <property type="entry name" value="GGDEF"/>
    <property type="match status" value="1"/>
</dbReference>
<feature type="transmembrane region" description="Helical" evidence="1">
    <location>
        <begin position="67"/>
        <end position="87"/>
    </location>
</feature>
<reference evidence="3 4" key="1">
    <citation type="submission" date="2024-09" db="EMBL/GenBank/DDBJ databases">
        <authorList>
            <person name="Sun Q."/>
            <person name="Mori K."/>
        </authorList>
    </citation>
    <scope>NUCLEOTIDE SEQUENCE [LARGE SCALE GENOMIC DNA]</scope>
    <source>
        <strain evidence="3 4">TBRC 7907</strain>
    </source>
</reference>
<accession>A0ABV5ZZD0</accession>
<feature type="transmembrane region" description="Helical" evidence="1">
    <location>
        <begin position="274"/>
        <end position="298"/>
    </location>
</feature>
<dbReference type="InterPro" id="IPR000160">
    <property type="entry name" value="GGDEF_dom"/>
</dbReference>
<evidence type="ECO:0000256" key="1">
    <source>
        <dbReference type="SAM" id="Phobius"/>
    </source>
</evidence>
<gene>
    <name evidence="3" type="ORF">ACFFQA_13875</name>
</gene>
<evidence type="ECO:0000313" key="4">
    <source>
        <dbReference type="Proteomes" id="UP001589693"/>
    </source>
</evidence>
<keyword evidence="1" id="KW-0472">Membrane</keyword>
<evidence type="ECO:0000259" key="2">
    <source>
        <dbReference type="PROSITE" id="PS50887"/>
    </source>
</evidence>
<keyword evidence="3" id="KW-0808">Transferase</keyword>
<dbReference type="SMART" id="SM00267">
    <property type="entry name" value="GGDEF"/>
    <property type="match status" value="1"/>
</dbReference>
<feature type="transmembrane region" description="Helical" evidence="1">
    <location>
        <begin position="234"/>
        <end position="253"/>
    </location>
</feature>
<dbReference type="NCBIfam" id="TIGR00254">
    <property type="entry name" value="GGDEF"/>
    <property type="match status" value="1"/>
</dbReference>
<dbReference type="PANTHER" id="PTHR46663">
    <property type="entry name" value="DIGUANYLATE CYCLASE DGCT-RELATED"/>
    <property type="match status" value="1"/>
</dbReference>
<feature type="transmembrane region" description="Helical" evidence="1">
    <location>
        <begin position="167"/>
        <end position="190"/>
    </location>
</feature>
<feature type="transmembrane region" description="Helical" evidence="1">
    <location>
        <begin position="99"/>
        <end position="119"/>
    </location>
</feature>
<protein>
    <submittedName>
        <fullName evidence="3">Diguanylate cyclase domain-containing protein</fullName>
        <ecNumber evidence="3">2.7.7.65</ecNumber>
    </submittedName>
</protein>
<dbReference type="Pfam" id="PF00990">
    <property type="entry name" value="GGDEF"/>
    <property type="match status" value="1"/>
</dbReference>
<keyword evidence="1" id="KW-1133">Transmembrane helix</keyword>
<evidence type="ECO:0000313" key="3">
    <source>
        <dbReference type="EMBL" id="MFB9905024.1"/>
    </source>
</evidence>
<comment type="caution">
    <text evidence="3">The sequence shown here is derived from an EMBL/GenBank/DDBJ whole genome shotgun (WGS) entry which is preliminary data.</text>
</comment>
<dbReference type="Gene3D" id="3.30.70.270">
    <property type="match status" value="1"/>
</dbReference>
<dbReference type="EC" id="2.7.7.65" evidence="3"/>
<feature type="transmembrane region" description="Helical" evidence="1">
    <location>
        <begin position="135"/>
        <end position="155"/>
    </location>
</feature>
<feature type="domain" description="GGDEF" evidence="2">
    <location>
        <begin position="369"/>
        <end position="503"/>
    </location>
</feature>
<dbReference type="EMBL" id="JBHLZU010000011">
    <property type="protein sequence ID" value="MFB9905024.1"/>
    <property type="molecule type" value="Genomic_DNA"/>
</dbReference>
<dbReference type="InterPro" id="IPR052163">
    <property type="entry name" value="DGC-Regulatory_Protein"/>
</dbReference>
<keyword evidence="4" id="KW-1185">Reference proteome</keyword>